<dbReference type="RefSeq" id="WP_345221251.1">
    <property type="nucleotide sequence ID" value="NZ_BAAAXE010000013.1"/>
</dbReference>
<keyword evidence="9 11" id="KW-0472">Membrane</keyword>
<dbReference type="PANTHER" id="PTHR12468:SF2">
    <property type="entry name" value="GPI MANNOSYLTRANSFERASE 2"/>
    <property type="match status" value="1"/>
</dbReference>
<keyword evidence="5 12" id="KW-0808">Transferase</keyword>
<evidence type="ECO:0000256" key="1">
    <source>
        <dbReference type="ARBA" id="ARBA00004477"/>
    </source>
</evidence>
<comment type="pathway">
    <text evidence="2">Glycolipid biosynthesis; glycosylphosphatidylinositol-anchor biosynthesis.</text>
</comment>
<keyword evidence="3" id="KW-0337">GPI-anchor biosynthesis</keyword>
<keyword evidence="8 11" id="KW-1133">Transmembrane helix</keyword>
<dbReference type="EMBL" id="JBHMCR010000004">
    <property type="protein sequence ID" value="MFB9519644.1"/>
    <property type="molecule type" value="Genomic_DNA"/>
</dbReference>
<feature type="transmembrane region" description="Helical" evidence="11">
    <location>
        <begin position="155"/>
        <end position="178"/>
    </location>
</feature>
<organism evidence="12 13">
    <name type="scientific">Streptomyces cremeus</name>
    <dbReference type="NCBI Taxonomy" id="66881"/>
    <lineage>
        <taxon>Bacteria</taxon>
        <taxon>Bacillati</taxon>
        <taxon>Actinomycetota</taxon>
        <taxon>Actinomycetes</taxon>
        <taxon>Kitasatosporales</taxon>
        <taxon>Streptomycetaceae</taxon>
        <taxon>Streptomyces</taxon>
    </lineage>
</organism>
<name>A0ABV5P937_STRCM</name>
<evidence type="ECO:0000256" key="4">
    <source>
        <dbReference type="ARBA" id="ARBA00022676"/>
    </source>
</evidence>
<feature type="transmembrane region" description="Helical" evidence="11">
    <location>
        <begin position="238"/>
        <end position="260"/>
    </location>
</feature>
<comment type="caution">
    <text evidence="12">The sequence shown here is derived from an EMBL/GenBank/DDBJ whole genome shotgun (WGS) entry which is preliminary data.</text>
</comment>
<feature type="transmembrane region" description="Helical" evidence="11">
    <location>
        <begin position="329"/>
        <end position="349"/>
    </location>
</feature>
<protein>
    <submittedName>
        <fullName evidence="12">Glycosyltransferase family 39 protein</fullName>
        <ecNumber evidence="12">2.4.-.-</ecNumber>
    </submittedName>
</protein>
<feature type="transmembrane region" description="Helical" evidence="11">
    <location>
        <begin position="34"/>
        <end position="61"/>
    </location>
</feature>
<evidence type="ECO:0000256" key="5">
    <source>
        <dbReference type="ARBA" id="ARBA00022679"/>
    </source>
</evidence>
<feature type="transmembrane region" description="Helical" evidence="11">
    <location>
        <begin position="198"/>
        <end position="226"/>
    </location>
</feature>
<dbReference type="PANTHER" id="PTHR12468">
    <property type="entry name" value="GPI MANNOSYLTRANSFERASE 2"/>
    <property type="match status" value="1"/>
</dbReference>
<evidence type="ECO:0000313" key="12">
    <source>
        <dbReference type="EMBL" id="MFB9519644.1"/>
    </source>
</evidence>
<feature type="region of interest" description="Disordered" evidence="10">
    <location>
        <begin position="1"/>
        <end position="22"/>
    </location>
</feature>
<evidence type="ECO:0000256" key="3">
    <source>
        <dbReference type="ARBA" id="ARBA00022502"/>
    </source>
</evidence>
<dbReference type="Proteomes" id="UP001589718">
    <property type="component" value="Unassembled WGS sequence"/>
</dbReference>
<feature type="transmembrane region" description="Helical" evidence="11">
    <location>
        <begin position="355"/>
        <end position="371"/>
    </location>
</feature>
<evidence type="ECO:0000256" key="8">
    <source>
        <dbReference type="ARBA" id="ARBA00022989"/>
    </source>
</evidence>
<evidence type="ECO:0000256" key="6">
    <source>
        <dbReference type="ARBA" id="ARBA00022692"/>
    </source>
</evidence>
<keyword evidence="6 11" id="KW-0812">Transmembrane</keyword>
<feature type="transmembrane region" description="Helical" evidence="11">
    <location>
        <begin position="300"/>
        <end position="322"/>
    </location>
</feature>
<dbReference type="InterPro" id="IPR007315">
    <property type="entry name" value="PIG-V/Gpi18"/>
</dbReference>
<dbReference type="GO" id="GO:0016757">
    <property type="term" value="F:glycosyltransferase activity"/>
    <property type="evidence" value="ECO:0007669"/>
    <property type="project" value="UniProtKB-KW"/>
</dbReference>
<accession>A0ABV5P937</accession>
<evidence type="ECO:0000256" key="2">
    <source>
        <dbReference type="ARBA" id="ARBA00004687"/>
    </source>
</evidence>
<keyword evidence="4 12" id="KW-0328">Glycosyltransferase</keyword>
<evidence type="ECO:0000256" key="7">
    <source>
        <dbReference type="ARBA" id="ARBA00022824"/>
    </source>
</evidence>
<sequence>MSVDTSVDTVVPARSTNAPRPAARRDRAAALRAAFLRAAPALALFAAVRLTGTLLMAVWAWHIGKSPLRLLGQSWDSLWYTRIAAHGYGHTRIFGDGEIIQSDLAFFPLYPGLIRAVSSLLPVTPGGAGLLISWTAALAAAWGVFAVVDRLHGRRVATVTVVLWGLLPHSVVLSMAYTEPVLVALSAWSLYAVLTRRWLLAGALAALAGLSRPNAVALVAAVVLTAAHELLRGRQRGWRVWTGALLAPLGWASYVLYVGIRKGDPLGGYFAVQADWSSRFDFGSGTLKFIKHLVSAPERFGFPMALVIVAVGVLLFALMVYGMDRRPPLVLLVYAGVLVVITVGGAGFFESKPRFLLPAFPLLLPLACALTKARPRAAVTVTVALAGLSMAYGTYLLTVAPMPM</sequence>
<evidence type="ECO:0000313" key="13">
    <source>
        <dbReference type="Proteomes" id="UP001589718"/>
    </source>
</evidence>
<gene>
    <name evidence="12" type="ORF">ACFFTU_06780</name>
</gene>
<comment type="subcellular location">
    <subcellularLocation>
        <location evidence="1">Endoplasmic reticulum membrane</location>
        <topology evidence="1">Multi-pass membrane protein</topology>
    </subcellularLocation>
</comment>
<evidence type="ECO:0000256" key="11">
    <source>
        <dbReference type="SAM" id="Phobius"/>
    </source>
</evidence>
<feature type="transmembrane region" description="Helical" evidence="11">
    <location>
        <begin position="128"/>
        <end position="148"/>
    </location>
</feature>
<keyword evidence="7" id="KW-0256">Endoplasmic reticulum</keyword>
<proteinExistence type="predicted"/>
<keyword evidence="13" id="KW-1185">Reference proteome</keyword>
<evidence type="ECO:0000256" key="9">
    <source>
        <dbReference type="ARBA" id="ARBA00023136"/>
    </source>
</evidence>
<reference evidence="12 13" key="1">
    <citation type="submission" date="2024-09" db="EMBL/GenBank/DDBJ databases">
        <authorList>
            <person name="Sun Q."/>
            <person name="Mori K."/>
        </authorList>
    </citation>
    <scope>NUCLEOTIDE SEQUENCE [LARGE SCALE GENOMIC DNA]</scope>
    <source>
        <strain evidence="12 13">JCM 4362</strain>
    </source>
</reference>
<dbReference type="EC" id="2.4.-.-" evidence="12"/>
<evidence type="ECO:0000256" key="10">
    <source>
        <dbReference type="SAM" id="MobiDB-lite"/>
    </source>
</evidence>
<feature type="transmembrane region" description="Helical" evidence="11">
    <location>
        <begin position="378"/>
        <end position="398"/>
    </location>
</feature>